<dbReference type="SUPFAM" id="SSF53098">
    <property type="entry name" value="Ribonuclease H-like"/>
    <property type="match status" value="1"/>
</dbReference>
<sequence length="255" mass="27806">MKKRTLWYVLALIFALTALWGFGSIGESVSYFVWWFVCWGVLALIFFTIGARTNPDARFGKQTNAAELPDNYTAIDLVTTGDDPNLASILEFGAVRVRDGQQVDKVSLLVNPGAAVMDDIPDDLAASTGLDEKTLADQPAVDVALHKFLDFVGDDTLVAPNVGKEQTFLEINAQRAGVRLPMNSTVDPLAIDHEIFPSDSAHTEEDLLRRAGAGKQPAARALANAEQTVKCYEWLSDYVAEHGIQLKEPVDLVGD</sequence>
<dbReference type="GO" id="GO:0008408">
    <property type="term" value="F:3'-5' exonuclease activity"/>
    <property type="evidence" value="ECO:0007669"/>
    <property type="project" value="TreeGrafter"/>
</dbReference>
<dbReference type="Gene3D" id="3.30.420.10">
    <property type="entry name" value="Ribonuclease H-like superfamily/Ribonuclease H"/>
    <property type="match status" value="1"/>
</dbReference>
<keyword evidence="3" id="KW-0378">Hydrolase</keyword>
<dbReference type="Pfam" id="PF00929">
    <property type="entry name" value="RNase_T"/>
    <property type="match status" value="1"/>
</dbReference>
<keyword evidence="3" id="KW-0540">Nuclease</keyword>
<evidence type="ECO:0000259" key="2">
    <source>
        <dbReference type="SMART" id="SM00479"/>
    </source>
</evidence>
<keyword evidence="4" id="KW-1185">Reference proteome</keyword>
<gene>
    <name evidence="3" type="ORF">F6S87_03590</name>
</gene>
<protein>
    <submittedName>
        <fullName evidence="3">3'-5' exonuclease</fullName>
    </submittedName>
</protein>
<dbReference type="PANTHER" id="PTHR30231">
    <property type="entry name" value="DNA POLYMERASE III SUBUNIT EPSILON"/>
    <property type="match status" value="1"/>
</dbReference>
<name>A0A6I5NB62_9BIFI</name>
<feature type="domain" description="Exonuclease" evidence="2">
    <location>
        <begin position="71"/>
        <end position="241"/>
    </location>
</feature>
<dbReference type="EMBL" id="VYSG01000001">
    <property type="protein sequence ID" value="NEG69710.1"/>
    <property type="molecule type" value="Genomic_DNA"/>
</dbReference>
<evidence type="ECO:0000256" key="1">
    <source>
        <dbReference type="SAM" id="Phobius"/>
    </source>
</evidence>
<keyword evidence="1" id="KW-0812">Transmembrane</keyword>
<proteinExistence type="predicted"/>
<keyword evidence="3" id="KW-0269">Exonuclease</keyword>
<dbReference type="CDD" id="cd06127">
    <property type="entry name" value="DEDDh"/>
    <property type="match status" value="1"/>
</dbReference>
<dbReference type="RefSeq" id="WP_163227247.1">
    <property type="nucleotide sequence ID" value="NZ_VYSG01000001.1"/>
</dbReference>
<feature type="transmembrane region" description="Helical" evidence="1">
    <location>
        <begin position="31"/>
        <end position="51"/>
    </location>
</feature>
<keyword evidence="1" id="KW-0472">Membrane</keyword>
<dbReference type="InterPro" id="IPR013520">
    <property type="entry name" value="Ribonucl_H"/>
</dbReference>
<dbReference type="Proteomes" id="UP000469292">
    <property type="component" value="Unassembled WGS sequence"/>
</dbReference>
<dbReference type="InterPro" id="IPR012337">
    <property type="entry name" value="RNaseH-like_sf"/>
</dbReference>
<dbReference type="InterPro" id="IPR036397">
    <property type="entry name" value="RNaseH_sf"/>
</dbReference>
<dbReference type="SMART" id="SM00479">
    <property type="entry name" value="EXOIII"/>
    <property type="match status" value="1"/>
</dbReference>
<organism evidence="3 4">
    <name type="scientific">Bifidobacterium choloepi</name>
    <dbReference type="NCBI Taxonomy" id="2614131"/>
    <lineage>
        <taxon>Bacteria</taxon>
        <taxon>Bacillati</taxon>
        <taxon>Actinomycetota</taxon>
        <taxon>Actinomycetes</taxon>
        <taxon>Bifidobacteriales</taxon>
        <taxon>Bifidobacteriaceae</taxon>
        <taxon>Bifidobacterium</taxon>
    </lineage>
</organism>
<comment type="caution">
    <text evidence="3">The sequence shown here is derived from an EMBL/GenBank/DDBJ whole genome shotgun (WGS) entry which is preliminary data.</text>
</comment>
<reference evidence="3 4" key="1">
    <citation type="submission" date="2019-09" db="EMBL/GenBank/DDBJ databases">
        <title>Phylogenetic characterization of a novel taxon of the genus Bifidobacterium: Bifidobacterium choloepi sp. nov.</title>
        <authorList>
            <person name="Modesto M."/>
            <person name="Satti M."/>
        </authorList>
    </citation>
    <scope>NUCLEOTIDE SEQUENCE [LARGE SCALE GENOMIC DNA]</scope>
    <source>
        <strain evidence="3 4">BRDM6</strain>
    </source>
</reference>
<dbReference type="AlphaFoldDB" id="A0A6I5NB62"/>
<dbReference type="GO" id="GO:0003676">
    <property type="term" value="F:nucleic acid binding"/>
    <property type="evidence" value="ECO:0007669"/>
    <property type="project" value="InterPro"/>
</dbReference>
<accession>A0A6I5NB62</accession>
<keyword evidence="1" id="KW-1133">Transmembrane helix</keyword>
<dbReference type="GO" id="GO:0045004">
    <property type="term" value="P:DNA replication proofreading"/>
    <property type="evidence" value="ECO:0007669"/>
    <property type="project" value="TreeGrafter"/>
</dbReference>
<dbReference type="GO" id="GO:0005829">
    <property type="term" value="C:cytosol"/>
    <property type="evidence" value="ECO:0007669"/>
    <property type="project" value="TreeGrafter"/>
</dbReference>
<dbReference type="PANTHER" id="PTHR30231:SF41">
    <property type="entry name" value="DNA POLYMERASE III SUBUNIT EPSILON"/>
    <property type="match status" value="1"/>
</dbReference>
<evidence type="ECO:0000313" key="3">
    <source>
        <dbReference type="EMBL" id="NEG69710.1"/>
    </source>
</evidence>
<evidence type="ECO:0000313" key="4">
    <source>
        <dbReference type="Proteomes" id="UP000469292"/>
    </source>
</evidence>